<dbReference type="Proteomes" id="UP000186400">
    <property type="component" value="Unassembled WGS sequence"/>
</dbReference>
<keyword evidence="2" id="KW-1185">Reference proteome</keyword>
<reference evidence="1 2" key="1">
    <citation type="submission" date="2017-01" db="EMBL/GenBank/DDBJ databases">
        <authorList>
            <person name="Mah S.A."/>
            <person name="Swanson W.J."/>
            <person name="Moy G.W."/>
            <person name="Vacquier V.D."/>
        </authorList>
    </citation>
    <scope>NUCLEOTIDE SEQUENCE [LARGE SCALE GENOMIC DNA]</scope>
    <source>
        <strain evidence="1 2">ASpG1</strain>
    </source>
</reference>
<dbReference type="RefSeq" id="WP_083944030.1">
    <property type="nucleotide sequence ID" value="NZ_FTMS01000021.1"/>
</dbReference>
<dbReference type="AlphaFoldDB" id="A0A1N6X7H0"/>
<sequence length="121" mass="13614">MKTEFRFSLPKGTGFTPSMGSRIIGTMRLIRVKDLLAVYQDARVRENPGYFYVILLSRVVEKLADEKMVTTKTIEKLAPDDFSFLVDFMNEVNHSLIRRVAVQCGGCNATFQGEFAVLGEA</sequence>
<dbReference type="STRING" id="159291.SAMN05920897_1213"/>
<name>A0A1N6X7H0_9SPIO</name>
<protein>
    <submittedName>
        <fullName evidence="1">Uncharacterized protein</fullName>
    </submittedName>
</protein>
<accession>A0A1N6X7H0</accession>
<dbReference type="OrthoDB" id="370700at2"/>
<evidence type="ECO:0000313" key="1">
    <source>
        <dbReference type="EMBL" id="SIQ98217.1"/>
    </source>
</evidence>
<gene>
    <name evidence="1" type="ORF">SAMN05920897_1213</name>
</gene>
<organism evidence="1 2">
    <name type="scientific">Alkalispirochaeta americana</name>
    <dbReference type="NCBI Taxonomy" id="159291"/>
    <lineage>
        <taxon>Bacteria</taxon>
        <taxon>Pseudomonadati</taxon>
        <taxon>Spirochaetota</taxon>
        <taxon>Spirochaetia</taxon>
        <taxon>Spirochaetales</taxon>
        <taxon>Spirochaetaceae</taxon>
        <taxon>Alkalispirochaeta</taxon>
    </lineage>
</organism>
<proteinExistence type="predicted"/>
<evidence type="ECO:0000313" key="2">
    <source>
        <dbReference type="Proteomes" id="UP000186400"/>
    </source>
</evidence>
<dbReference type="EMBL" id="FTMS01000021">
    <property type="protein sequence ID" value="SIQ98217.1"/>
    <property type="molecule type" value="Genomic_DNA"/>
</dbReference>